<evidence type="ECO:0000313" key="2">
    <source>
        <dbReference type="Proteomes" id="UP000321479"/>
    </source>
</evidence>
<sequence length="379" mass="43143">MEENPSTHPRPGEAAVSIPTISPKIDLSGLSVPTTIPKGFSEAIRDEMLRDNEEYWAQENVARGLFLIRPVKKWIDEAKNEPVPKMLFSEFWHEGELCILFSDTNLGKSVLAIQIGNSITSGVPIPGFRMEANAQKVLYFDFEMSKKQLEVRYAADYKEHFQFHPDFFRAVIDPDFDLPEDTAGYEEYLAESLESAVVSCNAKVLIIDNLTYLRNETEKAHSALPLMKQLKRLKTKYRLSILALAHTPKRDKSKPITRNDLHGSKMLINFCDSAFAIGENPKDKDVRYLKQIKQRNTGEMYGAENVCVCIVNKPHNFLQYEFTGFGREWDHLREPSPDSADHLLNSVQELHDTGMTQREIAAELAISPSKVNRLLKNGR</sequence>
<keyword evidence="2" id="KW-1185">Reference proteome</keyword>
<protein>
    <submittedName>
        <fullName evidence="1">AAA family ATPase</fullName>
    </submittedName>
</protein>
<gene>
    <name evidence="1" type="ORF">FRZ54_01080</name>
</gene>
<organism evidence="1 2">
    <name type="scientific">Mucilaginibacter ginsenosidivorans</name>
    <dbReference type="NCBI Taxonomy" id="398053"/>
    <lineage>
        <taxon>Bacteria</taxon>
        <taxon>Pseudomonadati</taxon>
        <taxon>Bacteroidota</taxon>
        <taxon>Sphingobacteriia</taxon>
        <taxon>Sphingobacteriales</taxon>
        <taxon>Sphingobacteriaceae</taxon>
        <taxon>Mucilaginibacter</taxon>
    </lineage>
</organism>
<evidence type="ECO:0000313" key="1">
    <source>
        <dbReference type="EMBL" id="QEC61232.1"/>
    </source>
</evidence>
<dbReference type="Proteomes" id="UP000321479">
    <property type="component" value="Chromosome"/>
</dbReference>
<dbReference type="AlphaFoldDB" id="A0A5B8UQR5"/>
<dbReference type="Pfam" id="PF13481">
    <property type="entry name" value="AAA_25"/>
    <property type="match status" value="1"/>
</dbReference>
<name>A0A5B8UQR5_9SPHI</name>
<dbReference type="RefSeq" id="WP_147029811.1">
    <property type="nucleotide sequence ID" value="NZ_CP042436.1"/>
</dbReference>
<dbReference type="SUPFAM" id="SSF52540">
    <property type="entry name" value="P-loop containing nucleoside triphosphate hydrolases"/>
    <property type="match status" value="1"/>
</dbReference>
<dbReference type="KEGG" id="mgin:FRZ54_01080"/>
<dbReference type="OrthoDB" id="786308at2"/>
<accession>A0A5B8UQR5</accession>
<dbReference type="Gene3D" id="3.40.50.300">
    <property type="entry name" value="P-loop containing nucleotide triphosphate hydrolases"/>
    <property type="match status" value="1"/>
</dbReference>
<dbReference type="InterPro" id="IPR027417">
    <property type="entry name" value="P-loop_NTPase"/>
</dbReference>
<dbReference type="Gene3D" id="1.10.10.60">
    <property type="entry name" value="Homeodomain-like"/>
    <property type="match status" value="1"/>
</dbReference>
<proteinExistence type="predicted"/>
<reference evidence="1 2" key="1">
    <citation type="journal article" date="2017" name="Curr. Microbiol.">
        <title>Mucilaginibacter ginsenosidivorans sp. nov., Isolated from Soil of Ginseng Field.</title>
        <authorList>
            <person name="Kim M.M."/>
            <person name="Siddiqi M.Z."/>
            <person name="Im W.T."/>
        </authorList>
    </citation>
    <scope>NUCLEOTIDE SEQUENCE [LARGE SCALE GENOMIC DNA]</scope>
    <source>
        <strain evidence="1 2">Gsoil 3017</strain>
    </source>
</reference>
<dbReference type="EMBL" id="CP042436">
    <property type="protein sequence ID" value="QEC61232.1"/>
    <property type="molecule type" value="Genomic_DNA"/>
</dbReference>